<proteinExistence type="predicted"/>
<keyword evidence="3" id="KW-1185">Reference proteome</keyword>
<dbReference type="EMBL" id="JAUSTZ010000008">
    <property type="protein sequence ID" value="MDQ0227221.1"/>
    <property type="molecule type" value="Genomic_DNA"/>
</dbReference>
<dbReference type="Pfam" id="PF09346">
    <property type="entry name" value="SMI1_KNR4"/>
    <property type="match status" value="1"/>
</dbReference>
<evidence type="ECO:0000259" key="1">
    <source>
        <dbReference type="SMART" id="SM00860"/>
    </source>
</evidence>
<reference evidence="2 3" key="1">
    <citation type="submission" date="2023-07" db="EMBL/GenBank/DDBJ databases">
        <title>Genomic Encyclopedia of Type Strains, Phase IV (KMG-IV): sequencing the most valuable type-strain genomes for metagenomic binning, comparative biology and taxonomic classification.</title>
        <authorList>
            <person name="Goeker M."/>
        </authorList>
    </citation>
    <scope>NUCLEOTIDE SEQUENCE [LARGE SCALE GENOMIC DNA]</scope>
    <source>
        <strain evidence="2 3">DSM 17723</strain>
    </source>
</reference>
<dbReference type="SUPFAM" id="SSF160631">
    <property type="entry name" value="SMI1/KNR4-like"/>
    <property type="match status" value="1"/>
</dbReference>
<organism evidence="2 3">
    <name type="scientific">Metabacillus niabensis</name>
    <dbReference type="NCBI Taxonomy" id="324854"/>
    <lineage>
        <taxon>Bacteria</taxon>
        <taxon>Bacillati</taxon>
        <taxon>Bacillota</taxon>
        <taxon>Bacilli</taxon>
        <taxon>Bacillales</taxon>
        <taxon>Bacillaceae</taxon>
        <taxon>Metabacillus</taxon>
    </lineage>
</organism>
<dbReference type="InterPro" id="IPR018958">
    <property type="entry name" value="Knr4/Smi1-like_dom"/>
</dbReference>
<accession>A0ABT9Z4M5</accession>
<dbReference type="InterPro" id="IPR037883">
    <property type="entry name" value="Knr4/Smi1-like_sf"/>
</dbReference>
<feature type="domain" description="Knr4/Smi1-like" evidence="1">
    <location>
        <begin position="33"/>
        <end position="168"/>
    </location>
</feature>
<gene>
    <name evidence="2" type="ORF">J2S02_003566</name>
</gene>
<comment type="caution">
    <text evidence="2">The sequence shown here is derived from an EMBL/GenBank/DDBJ whole genome shotgun (WGS) entry which is preliminary data.</text>
</comment>
<dbReference type="Gene3D" id="3.40.1580.10">
    <property type="entry name" value="SMI1/KNR4-like"/>
    <property type="match status" value="1"/>
</dbReference>
<name>A0ABT9Z4M5_9BACI</name>
<dbReference type="SMART" id="SM00860">
    <property type="entry name" value="SMI1_KNR4"/>
    <property type="match status" value="1"/>
</dbReference>
<dbReference type="Proteomes" id="UP001232245">
    <property type="component" value="Unassembled WGS sequence"/>
</dbReference>
<evidence type="ECO:0000313" key="3">
    <source>
        <dbReference type="Proteomes" id="UP001232245"/>
    </source>
</evidence>
<dbReference type="RefSeq" id="WP_174881694.1">
    <property type="nucleotide sequence ID" value="NZ_CADEPK010000405.1"/>
</dbReference>
<evidence type="ECO:0000313" key="2">
    <source>
        <dbReference type="EMBL" id="MDQ0227221.1"/>
    </source>
</evidence>
<sequence length="452" mass="53570">MKDINSLLSKWEQLLQKVKDNNGKVYPIEIGKKATMKEIAAKEKELGYQLPPSYKYFVTNLGKSLFFYYSFSDDTMIPNEFREIFSGQIYWDFNFLQDLSIVADDLIDDGQDYGRSLRGKLEFTQSGNGDIYAFDMSVEGEEKPIVYWDHEEDTVTYVADSFIDYLVKITVLGCIGSEKWQFDYFLSDSGLNTTSPKAVKWKHWLESFSETTLEAVKHNMEELLAFVLYRDKLDEEAIAIFKSFKQNELFQYLLEELHKKEAMKDKRFICKIIGRVFGLNAEQWVRRLWEEKQEDLDARLRSYLTSMCMDKEEGLPLVFYYLEQQSNEKITGYDAFSHLGEFHSRDVISWMENYVTFPVTNFWDKLFVWSNFSWEDVESWTSLEEKHEVTVIHALDMYIREKEAKHKYLQVIEGLPAKLEFNDFLVKLLDKQVLKKRIQLIEHLIENIDLFY</sequence>
<protein>
    <recommendedName>
        <fullName evidence="1">Knr4/Smi1-like domain-containing protein</fullName>
    </recommendedName>
</protein>